<proteinExistence type="predicted"/>
<evidence type="ECO:0008006" key="3">
    <source>
        <dbReference type="Google" id="ProtNLM"/>
    </source>
</evidence>
<evidence type="ECO:0000313" key="1">
    <source>
        <dbReference type="EMBL" id="EJD33336.1"/>
    </source>
</evidence>
<protein>
    <recommendedName>
        <fullName evidence="3">F-box domain-containing protein</fullName>
    </recommendedName>
</protein>
<organism evidence="1 2">
    <name type="scientific">Auricularia subglabra (strain TFB-10046 / SS5)</name>
    <name type="common">White-rot fungus</name>
    <name type="synonym">Auricularia delicata (strain TFB10046)</name>
    <dbReference type="NCBI Taxonomy" id="717982"/>
    <lineage>
        <taxon>Eukaryota</taxon>
        <taxon>Fungi</taxon>
        <taxon>Dikarya</taxon>
        <taxon>Basidiomycota</taxon>
        <taxon>Agaricomycotina</taxon>
        <taxon>Agaricomycetes</taxon>
        <taxon>Auriculariales</taxon>
        <taxon>Auriculariaceae</taxon>
        <taxon>Auricularia</taxon>
    </lineage>
</organism>
<dbReference type="KEGG" id="adl:AURDEDRAFT_177590"/>
<dbReference type="Proteomes" id="UP000006514">
    <property type="component" value="Unassembled WGS sequence"/>
</dbReference>
<evidence type="ECO:0000313" key="2">
    <source>
        <dbReference type="Proteomes" id="UP000006514"/>
    </source>
</evidence>
<dbReference type="EMBL" id="JH688291">
    <property type="protein sequence ID" value="EJD33336.1"/>
    <property type="molecule type" value="Genomic_DNA"/>
</dbReference>
<dbReference type="SUPFAM" id="SSF81383">
    <property type="entry name" value="F-box domain"/>
    <property type="match status" value="1"/>
</dbReference>
<gene>
    <name evidence="1" type="ORF">AURDEDRAFT_177590</name>
</gene>
<accession>J0LA97</accession>
<dbReference type="InParanoid" id="J0LA97"/>
<dbReference type="AlphaFoldDB" id="J0LA97"/>
<keyword evidence="2" id="KW-1185">Reference proteome</keyword>
<dbReference type="InterPro" id="IPR036047">
    <property type="entry name" value="F-box-like_dom_sf"/>
</dbReference>
<name>J0LA97_AURST</name>
<sequence>MVQTGTCLFAGSSSLSTSRGRDMTPRLNVVLLPIVFDTVDLPTLCRSSHISHSWHEAARNHPTYRKRLSFDSQSISGGDVELFLDRLTAKGGADAKISLAL</sequence>
<reference evidence="2" key="1">
    <citation type="journal article" date="2012" name="Science">
        <title>The Paleozoic origin of enzymatic lignin decomposition reconstructed from 31 fungal genomes.</title>
        <authorList>
            <person name="Floudas D."/>
            <person name="Binder M."/>
            <person name="Riley R."/>
            <person name="Barry K."/>
            <person name="Blanchette R.A."/>
            <person name="Henrissat B."/>
            <person name="Martinez A.T."/>
            <person name="Otillar R."/>
            <person name="Spatafora J.W."/>
            <person name="Yadav J.S."/>
            <person name="Aerts A."/>
            <person name="Benoit I."/>
            <person name="Boyd A."/>
            <person name="Carlson A."/>
            <person name="Copeland A."/>
            <person name="Coutinho P.M."/>
            <person name="de Vries R.P."/>
            <person name="Ferreira P."/>
            <person name="Findley K."/>
            <person name="Foster B."/>
            <person name="Gaskell J."/>
            <person name="Glotzer D."/>
            <person name="Gorecki P."/>
            <person name="Heitman J."/>
            <person name="Hesse C."/>
            <person name="Hori C."/>
            <person name="Igarashi K."/>
            <person name="Jurgens J.A."/>
            <person name="Kallen N."/>
            <person name="Kersten P."/>
            <person name="Kohler A."/>
            <person name="Kuees U."/>
            <person name="Kumar T.K.A."/>
            <person name="Kuo A."/>
            <person name="LaButti K."/>
            <person name="Larrondo L.F."/>
            <person name="Lindquist E."/>
            <person name="Ling A."/>
            <person name="Lombard V."/>
            <person name="Lucas S."/>
            <person name="Lundell T."/>
            <person name="Martin R."/>
            <person name="McLaughlin D.J."/>
            <person name="Morgenstern I."/>
            <person name="Morin E."/>
            <person name="Murat C."/>
            <person name="Nagy L.G."/>
            <person name="Nolan M."/>
            <person name="Ohm R.A."/>
            <person name="Patyshakuliyeva A."/>
            <person name="Rokas A."/>
            <person name="Ruiz-Duenas F.J."/>
            <person name="Sabat G."/>
            <person name="Salamov A."/>
            <person name="Samejima M."/>
            <person name="Schmutz J."/>
            <person name="Slot J.C."/>
            <person name="St John F."/>
            <person name="Stenlid J."/>
            <person name="Sun H."/>
            <person name="Sun S."/>
            <person name="Syed K."/>
            <person name="Tsang A."/>
            <person name="Wiebenga A."/>
            <person name="Young D."/>
            <person name="Pisabarro A."/>
            <person name="Eastwood D.C."/>
            <person name="Martin F."/>
            <person name="Cullen D."/>
            <person name="Grigoriev I.V."/>
            <person name="Hibbett D.S."/>
        </authorList>
    </citation>
    <scope>NUCLEOTIDE SEQUENCE [LARGE SCALE GENOMIC DNA]</scope>
    <source>
        <strain evidence="2">TFB10046</strain>
    </source>
</reference>